<protein>
    <recommendedName>
        <fullName evidence="3">PLD phosphodiesterase domain-containing protein</fullName>
    </recommendedName>
</protein>
<name>A0A0A0JLH7_9MICO</name>
<evidence type="ECO:0000313" key="2">
    <source>
        <dbReference type="Proteomes" id="UP000030011"/>
    </source>
</evidence>
<dbReference type="Gene3D" id="3.30.870.10">
    <property type="entry name" value="Endonuclease Chain A"/>
    <property type="match status" value="1"/>
</dbReference>
<evidence type="ECO:0008006" key="3">
    <source>
        <dbReference type="Google" id="ProtNLM"/>
    </source>
</evidence>
<dbReference type="STRING" id="1385521.N803_14160"/>
<dbReference type="AlphaFoldDB" id="A0A0A0JLH7"/>
<keyword evidence="2" id="KW-1185">Reference proteome</keyword>
<dbReference type="CDD" id="cd09176">
    <property type="entry name" value="PLDc_unchar6"/>
    <property type="match status" value="1"/>
</dbReference>
<gene>
    <name evidence="1" type="ORF">N803_14160</name>
</gene>
<comment type="caution">
    <text evidence="1">The sequence shown here is derived from an EMBL/GenBank/DDBJ whole genome shotgun (WGS) entry which is preliminary data.</text>
</comment>
<evidence type="ECO:0000313" key="1">
    <source>
        <dbReference type="EMBL" id="KGN37599.1"/>
    </source>
</evidence>
<reference evidence="1 2" key="1">
    <citation type="submission" date="2013-08" db="EMBL/GenBank/DDBJ databases">
        <title>The genome sequence of Knoellia subterranea.</title>
        <authorList>
            <person name="Zhu W."/>
            <person name="Wang G."/>
        </authorList>
    </citation>
    <scope>NUCLEOTIDE SEQUENCE [LARGE SCALE GENOMIC DNA]</scope>
    <source>
        <strain evidence="1 2">KCTC 19937</strain>
    </source>
</reference>
<dbReference type="InterPro" id="IPR059166">
    <property type="entry name" value="PLD-like_cat"/>
</dbReference>
<dbReference type="Proteomes" id="UP000030011">
    <property type="component" value="Unassembled WGS sequence"/>
</dbReference>
<accession>A0A0A0JLH7</accession>
<sequence>MLPPDSRAILLDHLRPNAGFGLGAAVATTFTLSLPAAVIPPLAFSAFGGSAASGEDPISKLEAVRSAANRIDIFCQAGNIALPAKAADLFAFVEPMVHAVRRPPGGLFHPKVWFIRYDPLESDGAGSPSSEFRLLVLTRNLTHDRTWDVVVRLDSAGLTARPDPANAPLGDLLASLPGRTVSDMAPERRARVLNLAEAARRVMWEYPEPATFMGFHYLAEGRGLDLEGQRHLVVSPFLNDAGLRSATEGSTDVTVLSRPEALEELEVGTAGDIAAYVLDEMAGIDSGDVVENPAEGDVGSGPPAGGGSLLNGLHAKVYVVEPDGRQRPRLLIGSANATDAAFGSNVEFMVEFQGPRKAFGIDTFIGPDGSLAGLARPYAVTGGRSPDPQEEERWALENALRSIAEVQHEVTVAKDGASTEGTPTFGLRVTTNRAYSTPQEWACTVGLLTRPGSGRQIDAAKPLKEEYTGVQKADITPFVWVSLTAPSGLSVSTVVVAELHNDPEDRLDVVLARQIDTPEKFLRFLHLLLSLGNAHWLASLESIAGDGESGPVGRAGQGPGILELVLRALSSNASALDDLDGLVRRLMATDEGRKLLPDGFEDLWSAVAQARTELGKARA</sequence>
<organism evidence="1 2">
    <name type="scientific">Knoellia subterranea KCTC 19937</name>
    <dbReference type="NCBI Taxonomy" id="1385521"/>
    <lineage>
        <taxon>Bacteria</taxon>
        <taxon>Bacillati</taxon>
        <taxon>Actinomycetota</taxon>
        <taxon>Actinomycetes</taxon>
        <taxon>Micrococcales</taxon>
        <taxon>Intrasporangiaceae</taxon>
        <taxon>Knoellia</taxon>
    </lineage>
</organism>
<dbReference type="eggNOG" id="ENOG502Z9PB">
    <property type="taxonomic scope" value="Bacteria"/>
</dbReference>
<dbReference type="EMBL" id="AVPK01000005">
    <property type="protein sequence ID" value="KGN37599.1"/>
    <property type="molecule type" value="Genomic_DNA"/>
</dbReference>
<proteinExistence type="predicted"/>